<proteinExistence type="predicted"/>
<organism evidence="2 3">
    <name type="scientific">Cellulomonas biazotea</name>
    <dbReference type="NCBI Taxonomy" id="1709"/>
    <lineage>
        <taxon>Bacteria</taxon>
        <taxon>Bacillati</taxon>
        <taxon>Actinomycetota</taxon>
        <taxon>Actinomycetes</taxon>
        <taxon>Micrococcales</taxon>
        <taxon>Cellulomonadaceae</taxon>
        <taxon>Cellulomonas</taxon>
    </lineage>
</organism>
<reference evidence="2 3" key="1">
    <citation type="submission" date="2019-01" db="EMBL/GenBank/DDBJ databases">
        <title>Draft genome sequence of Cellulomonas takizawaensis strain TKZ-21.</title>
        <authorList>
            <person name="Yamamura H."/>
            <person name="Hayashi T."/>
            <person name="Hamada M."/>
            <person name="Serisawa Y."/>
            <person name="Matsuyama K."/>
            <person name="Nakagawa Y."/>
            <person name="Otoguro M."/>
            <person name="Yanagida F."/>
            <person name="Hayakawa M."/>
        </authorList>
    </citation>
    <scope>NUCLEOTIDE SEQUENCE [LARGE SCALE GENOMIC DNA]</scope>
    <source>
        <strain evidence="2 3">NBRC12680</strain>
    </source>
</reference>
<sequence length="65" mass="7275">MHPHVTNRSDGRPGPLVVQRWPAGHAGGGTRIQPRGVRCHFDQSTSRTIEQVYERMDVRGDRPTG</sequence>
<dbReference type="Proteomes" id="UP000289954">
    <property type="component" value="Unassembled WGS sequence"/>
</dbReference>
<evidence type="ECO:0000313" key="3">
    <source>
        <dbReference type="Proteomes" id="UP000289954"/>
    </source>
</evidence>
<evidence type="ECO:0000256" key="1">
    <source>
        <dbReference type="SAM" id="MobiDB-lite"/>
    </source>
</evidence>
<accession>A0A402DPE6</accession>
<gene>
    <name evidence="2" type="ORF">CBZ_10070</name>
</gene>
<dbReference type="AlphaFoldDB" id="A0A402DPE6"/>
<comment type="caution">
    <text evidence="2">The sequence shown here is derived from an EMBL/GenBank/DDBJ whole genome shotgun (WGS) entry which is preliminary data.</text>
</comment>
<protein>
    <submittedName>
        <fullName evidence="2">Uncharacterized protein</fullName>
    </submittedName>
</protein>
<keyword evidence="3" id="KW-1185">Reference proteome</keyword>
<name>A0A402DPE6_9CELL</name>
<feature type="region of interest" description="Disordered" evidence="1">
    <location>
        <begin position="1"/>
        <end position="35"/>
    </location>
</feature>
<dbReference type="EMBL" id="BIMR01000060">
    <property type="protein sequence ID" value="GCE75951.1"/>
    <property type="molecule type" value="Genomic_DNA"/>
</dbReference>
<evidence type="ECO:0000313" key="2">
    <source>
        <dbReference type="EMBL" id="GCE75951.1"/>
    </source>
</evidence>